<dbReference type="InterPro" id="IPR023365">
    <property type="entry name" value="Sortase_dom-sf"/>
</dbReference>
<dbReference type="AlphaFoldDB" id="A0A1Q9LHN4"/>
<dbReference type="GO" id="GO:0016787">
    <property type="term" value="F:hydrolase activity"/>
    <property type="evidence" value="ECO:0007669"/>
    <property type="project" value="UniProtKB-KW"/>
</dbReference>
<evidence type="ECO:0008006" key="6">
    <source>
        <dbReference type="Google" id="ProtNLM"/>
    </source>
</evidence>
<dbReference type="CDD" id="cd05829">
    <property type="entry name" value="Sortase_F"/>
    <property type="match status" value="1"/>
</dbReference>
<dbReference type="NCBIfam" id="NF033748">
    <property type="entry name" value="class_F_sortase"/>
    <property type="match status" value="1"/>
</dbReference>
<name>A0A1Q9LHN4_9PSEU</name>
<feature type="chain" id="PRO_5038573603" description="Class F sortase" evidence="3">
    <location>
        <begin position="22"/>
        <end position="211"/>
    </location>
</feature>
<dbReference type="STRING" id="1193682.BJP25_25635"/>
<comment type="caution">
    <text evidence="4">The sequence shown here is derived from an EMBL/GenBank/DDBJ whole genome shotgun (WGS) entry which is preliminary data.</text>
</comment>
<evidence type="ECO:0000256" key="2">
    <source>
        <dbReference type="SAM" id="MobiDB-lite"/>
    </source>
</evidence>
<dbReference type="InterPro" id="IPR042001">
    <property type="entry name" value="Sortase_F"/>
</dbReference>
<dbReference type="Gene3D" id="2.40.260.10">
    <property type="entry name" value="Sortase"/>
    <property type="match status" value="1"/>
</dbReference>
<proteinExistence type="predicted"/>
<keyword evidence="1" id="KW-0378">Hydrolase</keyword>
<keyword evidence="3" id="KW-0732">Signal</keyword>
<dbReference type="Proteomes" id="UP000186040">
    <property type="component" value="Unassembled WGS sequence"/>
</dbReference>
<dbReference type="EMBL" id="MKQR01000021">
    <property type="protein sequence ID" value="OLR91551.1"/>
    <property type="molecule type" value="Genomic_DNA"/>
</dbReference>
<evidence type="ECO:0000256" key="1">
    <source>
        <dbReference type="ARBA" id="ARBA00022801"/>
    </source>
</evidence>
<feature type="signal peptide" evidence="3">
    <location>
        <begin position="1"/>
        <end position="21"/>
    </location>
</feature>
<dbReference type="Pfam" id="PF04203">
    <property type="entry name" value="Sortase"/>
    <property type="match status" value="1"/>
</dbReference>
<organism evidence="4 5">
    <name type="scientific">Actinokineospora bangkokensis</name>
    <dbReference type="NCBI Taxonomy" id="1193682"/>
    <lineage>
        <taxon>Bacteria</taxon>
        <taxon>Bacillati</taxon>
        <taxon>Actinomycetota</taxon>
        <taxon>Actinomycetes</taxon>
        <taxon>Pseudonocardiales</taxon>
        <taxon>Pseudonocardiaceae</taxon>
        <taxon>Actinokineospora</taxon>
    </lineage>
</organism>
<dbReference type="SUPFAM" id="SSF63817">
    <property type="entry name" value="Sortase"/>
    <property type="match status" value="1"/>
</dbReference>
<dbReference type="RefSeq" id="WP_075976622.1">
    <property type="nucleotide sequence ID" value="NZ_MKQR01000021.1"/>
</dbReference>
<feature type="region of interest" description="Disordered" evidence="2">
    <location>
        <begin position="19"/>
        <end position="64"/>
    </location>
</feature>
<gene>
    <name evidence="4" type="ORF">BJP25_25635</name>
</gene>
<evidence type="ECO:0000256" key="3">
    <source>
        <dbReference type="SAM" id="SignalP"/>
    </source>
</evidence>
<dbReference type="InterPro" id="IPR005754">
    <property type="entry name" value="Sortase"/>
</dbReference>
<evidence type="ECO:0000313" key="5">
    <source>
        <dbReference type="Proteomes" id="UP000186040"/>
    </source>
</evidence>
<reference evidence="4 5" key="1">
    <citation type="submission" date="2016-10" db="EMBL/GenBank/DDBJ databases">
        <title>The Draft Genome Sequence of Actinokineospora bangkokensis 44EHWT reveals the biosynthetic pathway of antifungal compounds Thailandins with unusual extender unit butylmalonyl-CoA.</title>
        <authorList>
            <person name="Greule A."/>
            <person name="Intra B."/>
            <person name="Flemming S."/>
            <person name="Rommel M.G."/>
            <person name="Panbangred W."/>
            <person name="Bechthold A."/>
        </authorList>
    </citation>
    <scope>NUCLEOTIDE SEQUENCE [LARGE SCALE GENOMIC DNA]</scope>
    <source>
        <strain evidence="4 5">44EHW</strain>
    </source>
</reference>
<protein>
    <recommendedName>
        <fullName evidence="6">Class F sortase</fullName>
    </recommendedName>
</protein>
<accession>A0A1Q9LHN4</accession>
<sequence>MRRSLTALGVAAALAVGGCQSAPDPAAPPRAPVPWAAVPDQDAASGPAPTWENGATADASPQRPTHLRIPAIGVDTDVVDLAVDGTGALVPPESAAVAGWFAAGAAPGSVGPALLAGHVDSHAGPGVFWKLVDLRPGDAVEVGRADGSTARFRVTGTTQSPKAAFPTAEVYAPTPGPELRLVTCGGTFDRSVRSYRDNVIVSAVPDPGGTR</sequence>
<dbReference type="PROSITE" id="PS51257">
    <property type="entry name" value="PROKAR_LIPOPROTEIN"/>
    <property type="match status" value="1"/>
</dbReference>
<dbReference type="OrthoDB" id="525039at2"/>
<evidence type="ECO:0000313" key="4">
    <source>
        <dbReference type="EMBL" id="OLR91551.1"/>
    </source>
</evidence>
<keyword evidence="5" id="KW-1185">Reference proteome</keyword>